<comment type="function">
    <text evidence="11">Condenses 4-methyl-5-(beta-hydroxyethyl)thiazole monophosphate (THZ-P) and 2-methyl-4-amino-5-hydroxymethyl pyrimidine pyrophosphate (HMP-PP) to form thiamine monophosphate (TMP).</text>
</comment>
<feature type="binding site" evidence="11">
    <location>
        <position position="168"/>
    </location>
    <ligand>
        <name>2-[(2R,5Z)-2-carboxy-4-methylthiazol-5(2H)-ylidene]ethyl phosphate</name>
        <dbReference type="ChEBI" id="CHEBI:62899"/>
    </ligand>
</feature>
<feature type="binding site" evidence="11">
    <location>
        <position position="73"/>
    </location>
    <ligand>
        <name>4-amino-2-methyl-5-(diphosphooxymethyl)pyrimidine</name>
        <dbReference type="ChEBI" id="CHEBI:57841"/>
    </ligand>
</feature>
<comment type="cofactor">
    <cofactor evidence="11">
        <name>Mg(2+)</name>
        <dbReference type="ChEBI" id="CHEBI:18420"/>
    </cofactor>
    <text evidence="11">Binds 1 Mg(2+) ion per subunit.</text>
</comment>
<dbReference type="GO" id="GO:0000287">
    <property type="term" value="F:magnesium ion binding"/>
    <property type="evidence" value="ECO:0007669"/>
    <property type="project" value="UniProtKB-UniRule"/>
</dbReference>
<accession>A0A1I1IJA7</accession>
<dbReference type="NCBIfam" id="TIGR00693">
    <property type="entry name" value="thiE"/>
    <property type="match status" value="1"/>
</dbReference>
<feature type="binding site" evidence="11">
    <location>
        <begin position="41"/>
        <end position="45"/>
    </location>
    <ligand>
        <name>4-amino-2-methyl-5-(diphosphooxymethyl)pyrimidine</name>
        <dbReference type="ChEBI" id="CHEBI:57841"/>
    </ligand>
</feature>
<organism evidence="15 16">
    <name type="scientific">Marinospirillum celere</name>
    <dbReference type="NCBI Taxonomy" id="1122252"/>
    <lineage>
        <taxon>Bacteria</taxon>
        <taxon>Pseudomonadati</taxon>
        <taxon>Pseudomonadota</taxon>
        <taxon>Gammaproteobacteria</taxon>
        <taxon>Oceanospirillales</taxon>
        <taxon>Oceanospirillaceae</taxon>
        <taxon>Marinospirillum</taxon>
    </lineage>
</organism>
<dbReference type="PROSITE" id="PS00912">
    <property type="entry name" value="DHODEHASE_2"/>
    <property type="match status" value="1"/>
</dbReference>
<evidence type="ECO:0000256" key="6">
    <source>
        <dbReference type="ARBA" id="ARBA00022842"/>
    </source>
</evidence>
<dbReference type="InterPro" id="IPR013785">
    <property type="entry name" value="Aldolase_TIM"/>
</dbReference>
<dbReference type="PANTHER" id="PTHR20857:SF15">
    <property type="entry name" value="THIAMINE-PHOSPHATE SYNTHASE"/>
    <property type="match status" value="1"/>
</dbReference>
<dbReference type="Gene3D" id="3.20.20.70">
    <property type="entry name" value="Aldolase class I"/>
    <property type="match status" value="1"/>
</dbReference>
<sequence length="230" mass="24409">MSDRQQLNGIYAITDPQLLPDDTQLFMAVESALKAGLSCLQYRDKKADASKALRQARGLAELCGHYGCLLIINDDVLLAKASGADGIHLGQEDGVLLQARDYLGPDVLIGRTCHNSLQLAEEAKIQGADYLAFGRCYPSSTKPSAPATSLAIFTQAAHLGLPLVGIGGINSPARAAEVKAAGASMIAAVEGIFAQSNPQQAVHQYHQAIKDTLLNSLPTEVQHDSLSRTF</sequence>
<evidence type="ECO:0000256" key="10">
    <source>
        <dbReference type="ARBA" id="ARBA00047883"/>
    </source>
</evidence>
<feature type="binding site" evidence="11">
    <location>
        <position position="142"/>
    </location>
    <ligand>
        <name>4-amino-2-methyl-5-(diphosphooxymethyl)pyrimidine</name>
        <dbReference type="ChEBI" id="CHEBI:57841"/>
    </ligand>
</feature>
<comment type="pathway">
    <text evidence="1 11 13">Cofactor biosynthesis; thiamine diphosphate biosynthesis; thiamine phosphate from 4-amino-2-methyl-5-diphosphomethylpyrimidine and 4-methyl-5-(2-phosphoethyl)-thiazole: step 1/1.</text>
</comment>
<evidence type="ECO:0000313" key="15">
    <source>
        <dbReference type="EMBL" id="SFC34278.1"/>
    </source>
</evidence>
<evidence type="ECO:0000256" key="4">
    <source>
        <dbReference type="ARBA" id="ARBA00022679"/>
    </source>
</evidence>
<evidence type="ECO:0000256" key="2">
    <source>
        <dbReference type="ARBA" id="ARBA00022630"/>
    </source>
</evidence>
<evidence type="ECO:0000256" key="13">
    <source>
        <dbReference type="RuleBase" id="RU004253"/>
    </source>
</evidence>
<dbReference type="CDD" id="cd00564">
    <property type="entry name" value="TMP_TenI"/>
    <property type="match status" value="1"/>
</dbReference>
<evidence type="ECO:0000256" key="11">
    <source>
        <dbReference type="HAMAP-Rule" id="MF_00097"/>
    </source>
</evidence>
<dbReference type="GO" id="GO:0016627">
    <property type="term" value="F:oxidoreductase activity, acting on the CH-CH group of donors"/>
    <property type="evidence" value="ECO:0007669"/>
    <property type="project" value="InterPro"/>
</dbReference>
<evidence type="ECO:0000256" key="1">
    <source>
        <dbReference type="ARBA" id="ARBA00005165"/>
    </source>
</evidence>
<comment type="similarity">
    <text evidence="11 12">Belongs to the thiamine-phosphate synthase family.</text>
</comment>
<dbReference type="OrthoDB" id="9789949at2"/>
<protein>
    <recommendedName>
        <fullName evidence="11">Thiamine-phosphate synthase</fullName>
        <shortName evidence="11">TP synthase</shortName>
        <shortName evidence="11">TPS</shortName>
        <ecNumber evidence="11">2.5.1.3</ecNumber>
    </recommendedName>
    <alternativeName>
        <fullName evidence="11">Thiamine-phosphate pyrophosphorylase</fullName>
        <shortName evidence="11">TMP pyrophosphorylase</shortName>
        <shortName evidence="11">TMP-PPase</shortName>
    </alternativeName>
</protein>
<comment type="catalytic activity">
    <reaction evidence="8 11 12">
        <text>4-methyl-5-(2-phosphooxyethyl)-thiazole + 4-amino-2-methyl-5-(diphosphooxymethyl)pyrimidine + H(+) = thiamine phosphate + diphosphate</text>
        <dbReference type="Rhea" id="RHEA:22328"/>
        <dbReference type="ChEBI" id="CHEBI:15378"/>
        <dbReference type="ChEBI" id="CHEBI:33019"/>
        <dbReference type="ChEBI" id="CHEBI:37575"/>
        <dbReference type="ChEBI" id="CHEBI:57841"/>
        <dbReference type="ChEBI" id="CHEBI:58296"/>
        <dbReference type="EC" id="2.5.1.3"/>
    </reaction>
</comment>
<dbReference type="GO" id="GO:0006207">
    <property type="term" value="P:'de novo' pyrimidine nucleobase biosynthetic process"/>
    <property type="evidence" value="ECO:0007669"/>
    <property type="project" value="InterPro"/>
</dbReference>
<dbReference type="HAMAP" id="MF_00097">
    <property type="entry name" value="TMP_synthase"/>
    <property type="match status" value="1"/>
</dbReference>
<comment type="catalytic activity">
    <reaction evidence="9 11 12">
        <text>2-(2-carboxy-4-methylthiazol-5-yl)ethyl phosphate + 4-amino-2-methyl-5-(diphosphooxymethyl)pyrimidine + 2 H(+) = thiamine phosphate + CO2 + diphosphate</text>
        <dbReference type="Rhea" id="RHEA:47848"/>
        <dbReference type="ChEBI" id="CHEBI:15378"/>
        <dbReference type="ChEBI" id="CHEBI:16526"/>
        <dbReference type="ChEBI" id="CHEBI:33019"/>
        <dbReference type="ChEBI" id="CHEBI:37575"/>
        <dbReference type="ChEBI" id="CHEBI:57841"/>
        <dbReference type="ChEBI" id="CHEBI:62890"/>
        <dbReference type="EC" id="2.5.1.3"/>
    </reaction>
</comment>
<proteinExistence type="inferred from homology"/>
<feature type="binding site" evidence="11">
    <location>
        <position position="112"/>
    </location>
    <ligand>
        <name>4-amino-2-methyl-5-(diphosphooxymethyl)pyrimidine</name>
        <dbReference type="ChEBI" id="CHEBI:57841"/>
    </ligand>
</feature>
<dbReference type="GO" id="GO:0009228">
    <property type="term" value="P:thiamine biosynthetic process"/>
    <property type="evidence" value="ECO:0007669"/>
    <property type="project" value="UniProtKB-KW"/>
</dbReference>
<dbReference type="InterPro" id="IPR036206">
    <property type="entry name" value="ThiamineP_synth_sf"/>
</dbReference>
<keyword evidence="16" id="KW-1185">Reference proteome</keyword>
<dbReference type="RefSeq" id="WP_091963842.1">
    <property type="nucleotide sequence ID" value="NZ_FOLH01000004.1"/>
</dbReference>
<keyword evidence="2" id="KW-0285">Flavoprotein</keyword>
<feature type="binding site" evidence="11">
    <location>
        <position position="93"/>
    </location>
    <ligand>
        <name>Mg(2+)</name>
        <dbReference type="ChEBI" id="CHEBI:18420"/>
    </ligand>
</feature>
<evidence type="ECO:0000256" key="9">
    <source>
        <dbReference type="ARBA" id="ARBA00047851"/>
    </source>
</evidence>
<dbReference type="PANTHER" id="PTHR20857">
    <property type="entry name" value="THIAMINE-PHOSPHATE PYROPHOSPHORYLASE"/>
    <property type="match status" value="1"/>
</dbReference>
<dbReference type="Proteomes" id="UP000199058">
    <property type="component" value="Unassembled WGS sequence"/>
</dbReference>
<dbReference type="EMBL" id="FOLH01000004">
    <property type="protein sequence ID" value="SFC34278.1"/>
    <property type="molecule type" value="Genomic_DNA"/>
</dbReference>
<keyword evidence="5 11" id="KW-0479">Metal-binding</keyword>
<dbReference type="STRING" id="1122252.SAMN05660443_2371"/>
<feature type="binding site" evidence="11">
    <location>
        <begin position="139"/>
        <end position="141"/>
    </location>
    <ligand>
        <name>2-[(2R,5Z)-2-carboxy-4-methylthiazol-5(2H)-ylidene]ethyl phosphate</name>
        <dbReference type="ChEBI" id="CHEBI:62899"/>
    </ligand>
</feature>
<evidence type="ECO:0000313" key="16">
    <source>
        <dbReference type="Proteomes" id="UP000199058"/>
    </source>
</evidence>
<dbReference type="EC" id="2.5.1.3" evidence="11"/>
<dbReference type="GO" id="GO:0004789">
    <property type="term" value="F:thiamine-phosphate diphosphorylase activity"/>
    <property type="evidence" value="ECO:0007669"/>
    <property type="project" value="UniProtKB-UniRule"/>
</dbReference>
<reference evidence="15 16" key="1">
    <citation type="submission" date="2016-10" db="EMBL/GenBank/DDBJ databases">
        <authorList>
            <person name="de Groot N.N."/>
        </authorList>
    </citation>
    <scope>NUCLEOTIDE SEQUENCE [LARGE SCALE GENOMIC DNA]</scope>
    <source>
        <strain evidence="15 16">DSM 18438</strain>
    </source>
</reference>
<keyword evidence="3" id="KW-0288">FMN</keyword>
<evidence type="ECO:0000256" key="8">
    <source>
        <dbReference type="ARBA" id="ARBA00047334"/>
    </source>
</evidence>
<feature type="domain" description="Thiamine phosphate synthase/TenI" evidence="14">
    <location>
        <begin position="10"/>
        <end position="192"/>
    </location>
</feature>
<gene>
    <name evidence="11" type="primary">thiE</name>
    <name evidence="15" type="ORF">SAMN05660443_2371</name>
</gene>
<dbReference type="AlphaFoldDB" id="A0A1I1IJA7"/>
<dbReference type="Pfam" id="PF02581">
    <property type="entry name" value="TMP-TENI"/>
    <property type="match status" value="1"/>
</dbReference>
<dbReference type="InterPro" id="IPR034291">
    <property type="entry name" value="TMP_synthase"/>
</dbReference>
<evidence type="ECO:0000259" key="14">
    <source>
        <dbReference type="Pfam" id="PF02581"/>
    </source>
</evidence>
<dbReference type="GO" id="GO:0005737">
    <property type="term" value="C:cytoplasm"/>
    <property type="evidence" value="ECO:0007669"/>
    <property type="project" value="TreeGrafter"/>
</dbReference>
<feature type="binding site" evidence="11">
    <location>
        <position position="74"/>
    </location>
    <ligand>
        <name>Mg(2+)</name>
        <dbReference type="ChEBI" id="CHEBI:18420"/>
    </ligand>
</feature>
<dbReference type="SUPFAM" id="SSF51391">
    <property type="entry name" value="Thiamin phosphate synthase"/>
    <property type="match status" value="1"/>
</dbReference>
<evidence type="ECO:0000256" key="5">
    <source>
        <dbReference type="ARBA" id="ARBA00022723"/>
    </source>
</evidence>
<comment type="caution">
    <text evidence="11">Lacks conserved residue(s) required for the propagation of feature annotation.</text>
</comment>
<dbReference type="InterPro" id="IPR001295">
    <property type="entry name" value="Dihydroorotate_DH_CS"/>
</dbReference>
<keyword evidence="7 11" id="KW-0784">Thiamine biosynthesis</keyword>
<comment type="catalytic activity">
    <reaction evidence="10 11 12">
        <text>2-[(2R,5Z)-2-carboxy-4-methylthiazol-5(2H)-ylidene]ethyl phosphate + 4-amino-2-methyl-5-(diphosphooxymethyl)pyrimidine + 2 H(+) = thiamine phosphate + CO2 + diphosphate</text>
        <dbReference type="Rhea" id="RHEA:47844"/>
        <dbReference type="ChEBI" id="CHEBI:15378"/>
        <dbReference type="ChEBI" id="CHEBI:16526"/>
        <dbReference type="ChEBI" id="CHEBI:33019"/>
        <dbReference type="ChEBI" id="CHEBI:37575"/>
        <dbReference type="ChEBI" id="CHEBI:57841"/>
        <dbReference type="ChEBI" id="CHEBI:62899"/>
        <dbReference type="EC" id="2.5.1.3"/>
    </reaction>
</comment>
<keyword evidence="6 11" id="KW-0460">Magnesium</keyword>
<evidence type="ECO:0000256" key="7">
    <source>
        <dbReference type="ARBA" id="ARBA00022977"/>
    </source>
</evidence>
<dbReference type="UniPathway" id="UPA00060">
    <property type="reaction ID" value="UER00141"/>
</dbReference>
<evidence type="ECO:0000256" key="12">
    <source>
        <dbReference type="RuleBase" id="RU003826"/>
    </source>
</evidence>
<keyword evidence="4 11" id="KW-0808">Transferase</keyword>
<dbReference type="InterPro" id="IPR022998">
    <property type="entry name" value="ThiamineP_synth_TenI"/>
</dbReference>
<dbReference type="GO" id="GO:0009229">
    <property type="term" value="P:thiamine diphosphate biosynthetic process"/>
    <property type="evidence" value="ECO:0007669"/>
    <property type="project" value="UniProtKB-UniRule"/>
</dbReference>
<name>A0A1I1IJA7_9GAMM</name>
<evidence type="ECO:0000256" key="3">
    <source>
        <dbReference type="ARBA" id="ARBA00022643"/>
    </source>
</evidence>